<proteinExistence type="predicted"/>
<accession>A0A0K1QHM1</accession>
<dbReference type="AlphaFoldDB" id="A0A0K1QHM1"/>
<dbReference type="Proteomes" id="UP000017175">
    <property type="component" value="Chromosome"/>
</dbReference>
<dbReference type="InterPro" id="IPR009241">
    <property type="entry name" value="HigB-like"/>
</dbReference>
<organism evidence="1 2">
    <name type="scientific">Pseudomonas fluorescens NCIMB 11764</name>
    <dbReference type="NCBI Taxonomy" id="1221522"/>
    <lineage>
        <taxon>Bacteria</taxon>
        <taxon>Pseudomonadati</taxon>
        <taxon>Pseudomonadota</taxon>
        <taxon>Gammaproteobacteria</taxon>
        <taxon>Pseudomonadales</taxon>
        <taxon>Pseudomonadaceae</taxon>
        <taxon>Pseudomonas</taxon>
    </lineage>
</organism>
<reference evidence="1 2" key="1">
    <citation type="journal article" date="2012" name="J. Bacteriol.">
        <title>Draft genome sequence of the cyanide-utilizing bacterium Pseudomonas fluorescens strain NCIMB 11764.</title>
        <authorList>
            <person name="Vilo C.A."/>
            <person name="Benedik M.J."/>
            <person name="Kunz D.A."/>
            <person name="Dong Q."/>
        </authorList>
    </citation>
    <scope>NUCLEOTIDE SEQUENCE [LARGE SCALE GENOMIC DNA]</scope>
    <source>
        <strain evidence="1 2">NCIMB 11764</strain>
    </source>
</reference>
<evidence type="ECO:0000313" key="2">
    <source>
        <dbReference type="Proteomes" id="UP000017175"/>
    </source>
</evidence>
<name>A0A0K1QHM1_PSEFL</name>
<dbReference type="eggNOG" id="COG4683">
    <property type="taxonomic scope" value="Bacteria"/>
</dbReference>
<dbReference type="EMBL" id="CP010945">
    <property type="protein sequence ID" value="AKV05251.1"/>
    <property type="molecule type" value="Genomic_DNA"/>
</dbReference>
<sequence>MGWEVEYTDEFEGWWDRLNEAEQDSVQATVMLLGYEGPHLGFPYTSDIKGSRHGNLRELRVQHAGRPYRVLYAFDPRRCAILLIGGDKTGHDRWYLKHVPLAERLYDEHLETLKNEGYDNG</sequence>
<protein>
    <submittedName>
        <fullName evidence="1">Addiction module toxin RelE</fullName>
    </submittedName>
</protein>
<dbReference type="InterPro" id="IPR035093">
    <property type="entry name" value="RelE/ParE_toxin_dom_sf"/>
</dbReference>
<dbReference type="SUPFAM" id="SSF143011">
    <property type="entry name" value="RelE-like"/>
    <property type="match status" value="1"/>
</dbReference>
<dbReference type="Pfam" id="PF05973">
    <property type="entry name" value="Gp49"/>
    <property type="match status" value="1"/>
</dbReference>
<evidence type="ECO:0000313" key="1">
    <source>
        <dbReference type="EMBL" id="AKV05251.1"/>
    </source>
</evidence>
<gene>
    <name evidence="1" type="ORF">B723_02190</name>
</gene>
<dbReference type="OrthoDB" id="330810at2"/>
<dbReference type="RefSeq" id="WP_017341131.1">
    <property type="nucleotide sequence ID" value="NZ_CP010945.1"/>
</dbReference>